<dbReference type="Proteomes" id="UP001272515">
    <property type="component" value="Unassembled WGS sequence"/>
</dbReference>
<comment type="caution">
    <text evidence="2">The sequence shown here is derived from an EMBL/GenBank/DDBJ whole genome shotgun (WGS) entry which is preliminary data.</text>
</comment>
<evidence type="ECO:0000313" key="3">
    <source>
        <dbReference type="Proteomes" id="UP001272515"/>
    </source>
</evidence>
<keyword evidence="1" id="KW-0812">Transmembrane</keyword>
<dbReference type="PANTHER" id="PTHR36178">
    <property type="entry name" value="SLR0625 PROTEIN"/>
    <property type="match status" value="1"/>
</dbReference>
<proteinExistence type="predicted"/>
<reference evidence="2 3" key="1">
    <citation type="submission" date="2023-10" db="EMBL/GenBank/DDBJ databases">
        <title>Veillonella sp. nov., isolated from a pig farm feces dump.</title>
        <authorList>
            <person name="Chang Y.-H."/>
        </authorList>
    </citation>
    <scope>NUCLEOTIDE SEQUENCE [LARGE SCALE GENOMIC DNA]</scope>
    <source>
        <strain evidence="2 3">YH-vei2233</strain>
    </source>
</reference>
<organism evidence="2 3">
    <name type="scientific">Veillonella absiana</name>
    <dbReference type="NCBI Taxonomy" id="3079305"/>
    <lineage>
        <taxon>Bacteria</taxon>
        <taxon>Bacillati</taxon>
        <taxon>Bacillota</taxon>
        <taxon>Negativicutes</taxon>
        <taxon>Veillonellales</taxon>
        <taxon>Veillonellaceae</taxon>
        <taxon>Veillonella</taxon>
    </lineage>
</organism>
<keyword evidence="1" id="KW-1133">Transmembrane helix</keyword>
<dbReference type="InterPro" id="IPR004445">
    <property type="entry name" value="GltS"/>
</dbReference>
<dbReference type="EMBL" id="JAWJZB010000009">
    <property type="protein sequence ID" value="MDV5088816.1"/>
    <property type="molecule type" value="Genomic_DNA"/>
</dbReference>
<protein>
    <submittedName>
        <fullName evidence="2">Uncharacterized protein</fullName>
    </submittedName>
</protein>
<evidence type="ECO:0000256" key="1">
    <source>
        <dbReference type="SAM" id="Phobius"/>
    </source>
</evidence>
<sequence>MLKFIQLMKWEKYVDLKMISLISGFLLELVIFSAMATIDIEFISSYAVAIAIYSVVLVVLTVPLILFCASRFCKDEWFEKAVMAFGAATGNTSTGLALVRAVDPDSQSHAGDTHGVYSTLMSWKDAFVGLTPLWLMTGMSLTVGVGAAIMLVALGVGLTVFRTKRKVA</sequence>
<feature type="transmembrane region" description="Helical" evidence="1">
    <location>
        <begin position="133"/>
        <end position="161"/>
    </location>
</feature>
<gene>
    <name evidence="2" type="ORF">RVY80_08220</name>
</gene>
<keyword evidence="1" id="KW-0472">Membrane</keyword>
<feature type="transmembrane region" description="Helical" evidence="1">
    <location>
        <begin position="21"/>
        <end position="40"/>
    </location>
</feature>
<evidence type="ECO:0000313" key="2">
    <source>
        <dbReference type="EMBL" id="MDV5088816.1"/>
    </source>
</evidence>
<name>A0ABU3ZAR5_9FIRM</name>
<feature type="transmembrane region" description="Helical" evidence="1">
    <location>
        <begin position="81"/>
        <end position="102"/>
    </location>
</feature>
<feature type="transmembrane region" description="Helical" evidence="1">
    <location>
        <begin position="46"/>
        <end position="69"/>
    </location>
</feature>
<accession>A0ABU3ZAR5</accession>
<dbReference type="RefSeq" id="WP_317330201.1">
    <property type="nucleotide sequence ID" value="NZ_JAWJZA010000008.1"/>
</dbReference>
<keyword evidence="3" id="KW-1185">Reference proteome</keyword>
<dbReference type="PANTHER" id="PTHR36178:SF1">
    <property type="entry name" value="SODIUM_GLUTAMATE SYMPORTER"/>
    <property type="match status" value="1"/>
</dbReference>